<feature type="compositionally biased region" description="Pro residues" evidence="1">
    <location>
        <begin position="123"/>
        <end position="132"/>
    </location>
</feature>
<feature type="compositionally biased region" description="Low complexity" evidence="1">
    <location>
        <begin position="235"/>
        <end position="252"/>
    </location>
</feature>
<accession>A0A974D3P0</accession>
<feature type="region of interest" description="Disordered" evidence="1">
    <location>
        <begin position="101"/>
        <end position="182"/>
    </location>
</feature>
<organism evidence="2 3">
    <name type="scientific">Xenopus laevis</name>
    <name type="common">African clawed frog</name>
    <dbReference type="NCBI Taxonomy" id="8355"/>
    <lineage>
        <taxon>Eukaryota</taxon>
        <taxon>Metazoa</taxon>
        <taxon>Chordata</taxon>
        <taxon>Craniata</taxon>
        <taxon>Vertebrata</taxon>
        <taxon>Euteleostomi</taxon>
        <taxon>Amphibia</taxon>
        <taxon>Batrachia</taxon>
        <taxon>Anura</taxon>
        <taxon>Pipoidea</taxon>
        <taxon>Pipidae</taxon>
        <taxon>Xenopodinae</taxon>
        <taxon>Xenopus</taxon>
        <taxon>Xenopus</taxon>
    </lineage>
</organism>
<feature type="region of interest" description="Disordered" evidence="1">
    <location>
        <begin position="197"/>
        <end position="256"/>
    </location>
</feature>
<sequence>MSDSDQASYRSLPERPAGVMLLDAGYRYLWAGLFAADVTDEGNPILVPICGGCSAVVYAELKQIASVCPKCQRPCWIGPLLDETKTGTPGAVIALLATRGRDRAAGPEKESHAKDPVVSRPSTPGPTDPVPSPAEGGDWKVSGELSAPEPGLVEVQGTPIETIDTNKGEDSAIALPTPPTLPISPITLVGQTQKALPATTPACAEPAEGDSNAPVSRRVPVQVRGRSPRARGPRGRSSSRGVSSGGTSSDGGIPKSTLAYVESGQEECQKTYGTSTSNLPNCSPAYGGPPTTNWWTSIECVIPSIGTIRIRPNTDLFNRKRDLLDLILVGLFEFEFRSFSIRNLTLDKYAS</sequence>
<evidence type="ECO:0000256" key="1">
    <source>
        <dbReference type="SAM" id="MobiDB-lite"/>
    </source>
</evidence>
<evidence type="ECO:0000313" key="2">
    <source>
        <dbReference type="EMBL" id="OCT84944.1"/>
    </source>
</evidence>
<reference evidence="3" key="1">
    <citation type="journal article" date="2016" name="Nature">
        <title>Genome evolution in the allotetraploid frog Xenopus laevis.</title>
        <authorList>
            <person name="Session A.M."/>
            <person name="Uno Y."/>
            <person name="Kwon T."/>
            <person name="Chapman J.A."/>
            <person name="Toyoda A."/>
            <person name="Takahashi S."/>
            <person name="Fukui A."/>
            <person name="Hikosaka A."/>
            <person name="Suzuki A."/>
            <person name="Kondo M."/>
            <person name="van Heeringen S.J."/>
            <person name="Quigley I."/>
            <person name="Heinz S."/>
            <person name="Ogino H."/>
            <person name="Ochi H."/>
            <person name="Hellsten U."/>
            <person name="Lyons J.B."/>
            <person name="Simakov O."/>
            <person name="Putnam N."/>
            <person name="Stites J."/>
            <person name="Kuroki Y."/>
            <person name="Tanaka T."/>
            <person name="Michiue T."/>
            <person name="Watanabe M."/>
            <person name="Bogdanovic O."/>
            <person name="Lister R."/>
            <person name="Georgiou G."/>
            <person name="Paranjpe S.S."/>
            <person name="van Kruijsbergen I."/>
            <person name="Shu S."/>
            <person name="Carlson J."/>
            <person name="Kinoshita T."/>
            <person name="Ohta Y."/>
            <person name="Mawaribuchi S."/>
            <person name="Jenkins J."/>
            <person name="Grimwood J."/>
            <person name="Schmutz J."/>
            <person name="Mitros T."/>
            <person name="Mozaffari S.V."/>
            <person name="Suzuki Y."/>
            <person name="Haramoto Y."/>
            <person name="Yamamoto T.S."/>
            <person name="Takagi C."/>
            <person name="Heald R."/>
            <person name="Miller K."/>
            <person name="Haudenschild C."/>
            <person name="Kitzman J."/>
            <person name="Nakayama T."/>
            <person name="Izutsu Y."/>
            <person name="Robert J."/>
            <person name="Fortriede J."/>
            <person name="Burns K."/>
            <person name="Lotay V."/>
            <person name="Karimi K."/>
            <person name="Yasuoka Y."/>
            <person name="Dichmann D.S."/>
            <person name="Flajnik M.F."/>
            <person name="Houston D.W."/>
            <person name="Shendure J."/>
            <person name="DuPasquier L."/>
            <person name="Vize P.D."/>
            <person name="Zorn A.M."/>
            <person name="Ito M."/>
            <person name="Marcotte E.M."/>
            <person name="Wallingford J.B."/>
            <person name="Ito Y."/>
            <person name="Asashima M."/>
            <person name="Ueno N."/>
            <person name="Matsuda Y."/>
            <person name="Veenstra G.J."/>
            <person name="Fujiyama A."/>
            <person name="Harland R.M."/>
            <person name="Taira M."/>
            <person name="Rokhsar D.S."/>
        </authorList>
    </citation>
    <scope>NUCLEOTIDE SEQUENCE [LARGE SCALE GENOMIC DNA]</scope>
    <source>
        <strain evidence="3">J</strain>
    </source>
</reference>
<evidence type="ECO:0000313" key="3">
    <source>
        <dbReference type="Proteomes" id="UP000694892"/>
    </source>
</evidence>
<protein>
    <submittedName>
        <fullName evidence="2">Uncharacterized protein</fullName>
    </submittedName>
</protein>
<name>A0A974D3P0_XENLA</name>
<feature type="compositionally biased region" description="Basic and acidic residues" evidence="1">
    <location>
        <begin position="101"/>
        <end position="117"/>
    </location>
</feature>
<feature type="compositionally biased region" description="Low complexity" evidence="1">
    <location>
        <begin position="197"/>
        <end position="206"/>
    </location>
</feature>
<dbReference type="AlphaFoldDB" id="A0A974D3P0"/>
<dbReference type="EMBL" id="CM004472">
    <property type="protein sequence ID" value="OCT84944.1"/>
    <property type="molecule type" value="Genomic_DNA"/>
</dbReference>
<dbReference type="Proteomes" id="UP000694892">
    <property type="component" value="Chromosome 4L"/>
</dbReference>
<proteinExistence type="predicted"/>
<gene>
    <name evidence="2" type="ORF">XELAEV_18023104mg</name>
</gene>